<reference evidence="1" key="1">
    <citation type="journal article" date="2011" name="Plant Physiol.">
        <title>Comprehensive sequence analysis of 24,783 barley full-length cDNAs derived from 12 clone libraries.</title>
        <authorList>
            <person name="Matsumoto T."/>
            <person name="Tanaka T."/>
            <person name="Sakai H."/>
            <person name="Amano N."/>
            <person name="Kanamori H."/>
            <person name="Kurita K."/>
            <person name="Kikuta A."/>
            <person name="Kamiya K."/>
            <person name="Yamamoto M."/>
            <person name="Ikawa H."/>
            <person name="Fujii N."/>
            <person name="Hori K."/>
            <person name="Itoh T."/>
            <person name="Sato K."/>
        </authorList>
    </citation>
    <scope>NUCLEOTIDE SEQUENCE</scope>
    <source>
        <tissue evidence="1">Flower</tissue>
    </source>
</reference>
<dbReference type="AlphaFoldDB" id="F2ELM8"/>
<dbReference type="EMBL" id="AK377056">
    <property type="protein sequence ID" value="BAK08250.1"/>
    <property type="molecule type" value="mRNA"/>
</dbReference>
<protein>
    <submittedName>
        <fullName evidence="1">Predicted protein</fullName>
    </submittedName>
</protein>
<name>F2ELM8_HORVV</name>
<sequence>MRRRRDTSRGERRSQVQENRQYTISRQHLLYHPISTEVRGEARTGKARFCARFKSSFAHGTRGMFATFFAASI</sequence>
<proteinExistence type="evidence at transcript level"/>
<evidence type="ECO:0000313" key="1">
    <source>
        <dbReference type="EMBL" id="BAK08250.1"/>
    </source>
</evidence>
<accession>F2ELM8</accession>
<organism evidence="1">
    <name type="scientific">Hordeum vulgare subsp. vulgare</name>
    <name type="common">Domesticated barley</name>
    <dbReference type="NCBI Taxonomy" id="112509"/>
    <lineage>
        <taxon>Eukaryota</taxon>
        <taxon>Viridiplantae</taxon>
        <taxon>Streptophyta</taxon>
        <taxon>Embryophyta</taxon>
        <taxon>Tracheophyta</taxon>
        <taxon>Spermatophyta</taxon>
        <taxon>Magnoliopsida</taxon>
        <taxon>Liliopsida</taxon>
        <taxon>Poales</taxon>
        <taxon>Poaceae</taxon>
        <taxon>BOP clade</taxon>
        <taxon>Pooideae</taxon>
        <taxon>Triticodae</taxon>
        <taxon>Triticeae</taxon>
        <taxon>Hordeinae</taxon>
        <taxon>Hordeum</taxon>
    </lineage>
</organism>